<sequence>MYSGSRRAAASSGIVAADEAEPPPLRHEHEAAAPSGRVADRQGRGPAGAGGSRHLAAAVFHVVNRGKTLFAQTYLEVGWTNERPSAPTAP</sequence>
<dbReference type="EMBL" id="BAAARW010000026">
    <property type="protein sequence ID" value="GAA2441214.1"/>
    <property type="molecule type" value="Genomic_DNA"/>
</dbReference>
<dbReference type="Proteomes" id="UP001501231">
    <property type="component" value="Unassembled WGS sequence"/>
</dbReference>
<comment type="caution">
    <text evidence="2">The sequence shown here is derived from an EMBL/GenBank/DDBJ whole genome shotgun (WGS) entry which is preliminary data.</text>
</comment>
<evidence type="ECO:0000313" key="3">
    <source>
        <dbReference type="Proteomes" id="UP001501231"/>
    </source>
</evidence>
<feature type="compositionally biased region" description="Low complexity" evidence="1">
    <location>
        <begin position="1"/>
        <end position="13"/>
    </location>
</feature>
<reference evidence="2 3" key="1">
    <citation type="journal article" date="2019" name="Int. J. Syst. Evol. Microbiol.">
        <title>The Global Catalogue of Microorganisms (GCM) 10K type strain sequencing project: providing services to taxonomists for standard genome sequencing and annotation.</title>
        <authorList>
            <consortium name="The Broad Institute Genomics Platform"/>
            <consortium name="The Broad Institute Genome Sequencing Center for Infectious Disease"/>
            <person name="Wu L."/>
            <person name="Ma J."/>
        </authorList>
    </citation>
    <scope>NUCLEOTIDE SEQUENCE [LARGE SCALE GENOMIC DNA]</scope>
    <source>
        <strain evidence="2 3">JCM 3325</strain>
    </source>
</reference>
<evidence type="ECO:0000256" key="1">
    <source>
        <dbReference type="SAM" id="MobiDB-lite"/>
    </source>
</evidence>
<evidence type="ECO:0000313" key="2">
    <source>
        <dbReference type="EMBL" id="GAA2441214.1"/>
    </source>
</evidence>
<gene>
    <name evidence="2" type="ORF">GCM10010191_66710</name>
</gene>
<feature type="region of interest" description="Disordered" evidence="1">
    <location>
        <begin position="1"/>
        <end position="52"/>
    </location>
</feature>
<keyword evidence="3" id="KW-1185">Reference proteome</keyword>
<accession>A0ABN3JY30</accession>
<protein>
    <submittedName>
        <fullName evidence="2">Uncharacterized protein</fullName>
    </submittedName>
</protein>
<organism evidence="2 3">
    <name type="scientific">Actinomadura vinacea</name>
    <dbReference type="NCBI Taxonomy" id="115336"/>
    <lineage>
        <taxon>Bacteria</taxon>
        <taxon>Bacillati</taxon>
        <taxon>Actinomycetota</taxon>
        <taxon>Actinomycetes</taxon>
        <taxon>Streptosporangiales</taxon>
        <taxon>Thermomonosporaceae</taxon>
        <taxon>Actinomadura</taxon>
    </lineage>
</organism>
<proteinExistence type="predicted"/>
<name>A0ABN3JY30_9ACTN</name>